<evidence type="ECO:0000313" key="2">
    <source>
        <dbReference type="EMBL" id="JAC08696.1"/>
    </source>
</evidence>
<dbReference type="CDD" id="cd10305">
    <property type="entry name" value="GST_C_AIMP3"/>
    <property type="match status" value="1"/>
</dbReference>
<protein>
    <submittedName>
        <fullName evidence="2">Putative microtubule associated complex</fullName>
    </submittedName>
</protein>
<dbReference type="AlphaFoldDB" id="A0A023EIE3"/>
<dbReference type="InterPro" id="IPR053836">
    <property type="entry name" value="Arc1-like_N"/>
</dbReference>
<dbReference type="InterPro" id="IPR036282">
    <property type="entry name" value="Glutathione-S-Trfase_C_sf"/>
</dbReference>
<evidence type="ECO:0000259" key="1">
    <source>
        <dbReference type="PROSITE" id="PS50405"/>
    </source>
</evidence>
<dbReference type="GO" id="GO:0017101">
    <property type="term" value="C:aminoacyl-tRNA synthetase multienzyme complex"/>
    <property type="evidence" value="ECO:0007669"/>
    <property type="project" value="InterPro"/>
</dbReference>
<name>A0A023EIE3_AEDAL</name>
<dbReference type="EMBL" id="GAPW01004902">
    <property type="protein sequence ID" value="JAC08696.1"/>
    <property type="molecule type" value="mRNA"/>
</dbReference>
<sequence length="180" mass="20446">MASVEQVTKAANFMKVAAGKIGYNSEKIITRYAPKTNESVSGFSSIIQSIARESKNEVIRDSFSDIETELQVAQWVDYSVLYVSPAAKDKHVAKALLEELNKYLESRSYLVNHKLTLADVVVFYAIQNSMVNLQPLDKEYYLNVSRWFDHLQQQKAIRQDENLINFSTLHLLGWATGTHA</sequence>
<dbReference type="GO" id="GO:0005634">
    <property type="term" value="C:nucleus"/>
    <property type="evidence" value="ECO:0007669"/>
    <property type="project" value="TreeGrafter"/>
</dbReference>
<reference evidence="2" key="1">
    <citation type="journal article" date="2014" name="PLoS Negl. Trop. Dis.">
        <title>Identification and characterization of seminal fluid proteins in the Asian tiger mosquito, Aedes albopictus.</title>
        <authorList>
            <person name="Boes K.E."/>
            <person name="Ribeiro J.M."/>
            <person name="Wong A."/>
            <person name="Harrington L.C."/>
            <person name="Wolfner M.F."/>
            <person name="Sirot L.K."/>
        </authorList>
    </citation>
    <scope>NUCLEOTIDE SEQUENCE</scope>
    <source>
        <tissue evidence="2">Reproductive organs</tissue>
    </source>
</reference>
<dbReference type="GO" id="GO:0043517">
    <property type="term" value="P:positive regulation of DNA damage response, signal transduction by p53 class mediator"/>
    <property type="evidence" value="ECO:0007669"/>
    <property type="project" value="InterPro"/>
</dbReference>
<dbReference type="InterPro" id="IPR053837">
    <property type="entry name" value="AIMP3/p18_C"/>
</dbReference>
<dbReference type="SUPFAM" id="SSF47616">
    <property type="entry name" value="GST C-terminal domain-like"/>
    <property type="match status" value="1"/>
</dbReference>
<organism evidence="2">
    <name type="scientific">Aedes albopictus</name>
    <name type="common">Asian tiger mosquito</name>
    <name type="synonym">Stegomyia albopicta</name>
    <dbReference type="NCBI Taxonomy" id="7160"/>
    <lineage>
        <taxon>Eukaryota</taxon>
        <taxon>Metazoa</taxon>
        <taxon>Ecdysozoa</taxon>
        <taxon>Arthropoda</taxon>
        <taxon>Hexapoda</taxon>
        <taxon>Insecta</taxon>
        <taxon>Pterygota</taxon>
        <taxon>Neoptera</taxon>
        <taxon>Endopterygota</taxon>
        <taxon>Diptera</taxon>
        <taxon>Nematocera</taxon>
        <taxon>Culicoidea</taxon>
        <taxon>Culicidae</taxon>
        <taxon>Culicinae</taxon>
        <taxon>Aedini</taxon>
        <taxon>Aedes</taxon>
        <taxon>Stegomyia</taxon>
    </lineage>
</organism>
<proteinExistence type="evidence at transcript level"/>
<dbReference type="PROSITE" id="PS50405">
    <property type="entry name" value="GST_CTER"/>
    <property type="match status" value="1"/>
</dbReference>
<accession>A0A023EIE3</accession>
<dbReference type="PANTHER" id="PTHR44490">
    <property type="entry name" value="EUKARYOTIC TRANSLATION ELONGATION FACTOR 1 EPSILON-1"/>
    <property type="match status" value="1"/>
</dbReference>
<dbReference type="InterPro" id="IPR010987">
    <property type="entry name" value="Glutathione-S-Trfase_C-like"/>
</dbReference>
<dbReference type="Gene3D" id="1.20.1050.10">
    <property type="match status" value="1"/>
</dbReference>
<dbReference type="VEuPathDB" id="VectorBase:AALF028128"/>
<dbReference type="InterPro" id="IPR042450">
    <property type="entry name" value="EEF1E1"/>
</dbReference>
<dbReference type="Pfam" id="PF21972">
    <property type="entry name" value="Arc1p_N_like"/>
    <property type="match status" value="1"/>
</dbReference>
<dbReference type="VEuPathDB" id="VectorBase:AALFPA_051440"/>
<dbReference type="VEuPathDB" id="VectorBase:AALC636_032575"/>
<feature type="domain" description="GST C-terminal" evidence="1">
    <location>
        <begin position="49"/>
        <end position="171"/>
    </location>
</feature>
<dbReference type="PANTHER" id="PTHR44490:SF1">
    <property type="entry name" value="EUKARYOTIC TRANSLATION ELONGATION FACTOR 1 EPSILON-1"/>
    <property type="match status" value="1"/>
</dbReference>
<dbReference type="GO" id="GO:0005737">
    <property type="term" value="C:cytoplasm"/>
    <property type="evidence" value="ECO:0007669"/>
    <property type="project" value="TreeGrafter"/>
</dbReference>